<evidence type="ECO:0000256" key="1">
    <source>
        <dbReference type="ARBA" id="ARBA00004323"/>
    </source>
</evidence>
<comment type="pathway">
    <text evidence="4">Glycan metabolism; heparan sulfate biosynthesis.</text>
</comment>
<evidence type="ECO:0000256" key="17">
    <source>
        <dbReference type="ARBA" id="ARBA00023180"/>
    </source>
</evidence>
<dbReference type="AlphaFoldDB" id="D3B3Z6"/>
<keyword evidence="10" id="KW-0479">Metal-binding</keyword>
<keyword evidence="12" id="KW-0735">Signal-anchor</keyword>
<feature type="signal peptide" evidence="20">
    <location>
        <begin position="1"/>
        <end position="21"/>
    </location>
</feature>
<dbReference type="PANTHER" id="PTHR46025">
    <property type="entry name" value="XYLOSYLTRANSFERASE OXT"/>
    <property type="match status" value="1"/>
</dbReference>
<comment type="pathway">
    <text evidence="3">Glycan metabolism; chondroitin sulfate biosynthesis.</text>
</comment>
<sequence>MYFFKLFLFCIISCLIGFVISAKLELCENGGVSFQGHCICPPHFRVDHNYKNKEEKIKLEKALMNFYEMSDNPLGYPYNIKLMEETFHGNWGSPALVYMEVASYTHLFDMVNQRISALNESEKPKSSYQWSHVINLSLNDMPLVPLSRLQQYFCTNLNTSYIQSYHESYDERYSISLMEKSDTQYHDVSHHLFEKYECGLDGCNHYYNRSIARYGTQWHMLTYKFVHFMISDMRAIERMFQMKFSVIPDETYFQQANQIFMNDVETKRTYHSQNVISTQLQSSTIKRHTMWNRGDHKNRYEVLIPDLEQFLINNRKDNEDKHIFFIRKVYDQEVKDHIINNFINIK</sequence>
<evidence type="ECO:0000313" key="21">
    <source>
        <dbReference type="EMBL" id="EFA84044.1"/>
    </source>
</evidence>
<keyword evidence="22" id="KW-1185">Reference proteome</keyword>
<keyword evidence="14" id="KW-0333">Golgi apparatus</keyword>
<evidence type="ECO:0000256" key="20">
    <source>
        <dbReference type="SAM" id="SignalP"/>
    </source>
</evidence>
<evidence type="ECO:0000256" key="8">
    <source>
        <dbReference type="ARBA" id="ARBA00022679"/>
    </source>
</evidence>
<evidence type="ECO:0000256" key="3">
    <source>
        <dbReference type="ARBA" id="ARBA00004840"/>
    </source>
</evidence>
<dbReference type="GO" id="GO:0000139">
    <property type="term" value="C:Golgi membrane"/>
    <property type="evidence" value="ECO:0007669"/>
    <property type="project" value="UniProtKB-SubCell"/>
</dbReference>
<evidence type="ECO:0000256" key="16">
    <source>
        <dbReference type="ARBA" id="ARBA00023157"/>
    </source>
</evidence>
<dbReference type="InterPro" id="IPR043538">
    <property type="entry name" value="XYLT"/>
</dbReference>
<dbReference type="OMA" id="HESYDER"/>
<dbReference type="GO" id="GO:0015012">
    <property type="term" value="P:heparan sulfate proteoglycan biosynthetic process"/>
    <property type="evidence" value="ECO:0007669"/>
    <property type="project" value="UniProtKB-UniPathway"/>
</dbReference>
<dbReference type="GeneID" id="31358640"/>
<dbReference type="GO" id="GO:0046872">
    <property type="term" value="F:metal ion binding"/>
    <property type="evidence" value="ECO:0007669"/>
    <property type="project" value="UniProtKB-KW"/>
</dbReference>
<evidence type="ECO:0000256" key="6">
    <source>
        <dbReference type="ARBA" id="ARBA00011972"/>
    </source>
</evidence>
<evidence type="ECO:0000256" key="15">
    <source>
        <dbReference type="ARBA" id="ARBA00023136"/>
    </source>
</evidence>
<evidence type="ECO:0000256" key="18">
    <source>
        <dbReference type="ARBA" id="ARBA00042865"/>
    </source>
</evidence>
<evidence type="ECO:0000256" key="5">
    <source>
        <dbReference type="ARBA" id="ARBA00010195"/>
    </source>
</evidence>
<dbReference type="Pfam" id="PF02485">
    <property type="entry name" value="Branch"/>
    <property type="match status" value="1"/>
</dbReference>
<dbReference type="EC" id="2.4.2.26" evidence="6"/>
<comment type="similarity">
    <text evidence="5">Belongs to the glycosyltransferase 14 family. XylT subfamily.</text>
</comment>
<comment type="catalytic activity">
    <reaction evidence="19">
        <text>UDP-alpha-D-xylose + L-seryl-[protein] = 3-O-(beta-D-xylosyl)-L-seryl-[protein] + UDP + H(+)</text>
        <dbReference type="Rhea" id="RHEA:50192"/>
        <dbReference type="Rhea" id="RHEA-COMP:9863"/>
        <dbReference type="Rhea" id="RHEA-COMP:12567"/>
        <dbReference type="ChEBI" id="CHEBI:15378"/>
        <dbReference type="ChEBI" id="CHEBI:29999"/>
        <dbReference type="ChEBI" id="CHEBI:57632"/>
        <dbReference type="ChEBI" id="CHEBI:58223"/>
        <dbReference type="ChEBI" id="CHEBI:132085"/>
        <dbReference type="EC" id="2.4.2.26"/>
    </reaction>
</comment>
<comment type="caution">
    <text evidence="21">The sequence shown here is derived from an EMBL/GenBank/DDBJ whole genome shotgun (WGS) entry which is preliminary data.</text>
</comment>
<reference evidence="21 22" key="1">
    <citation type="journal article" date="2011" name="Genome Res.">
        <title>Phylogeny-wide analysis of social amoeba genomes highlights ancient origins for complex intercellular communication.</title>
        <authorList>
            <person name="Heidel A.J."/>
            <person name="Lawal H.M."/>
            <person name="Felder M."/>
            <person name="Schilde C."/>
            <person name="Helps N.R."/>
            <person name="Tunggal B."/>
            <person name="Rivero F."/>
            <person name="John U."/>
            <person name="Schleicher M."/>
            <person name="Eichinger L."/>
            <person name="Platzer M."/>
            <person name="Noegel A.A."/>
            <person name="Schaap P."/>
            <person name="Gloeckner G."/>
        </authorList>
    </citation>
    <scope>NUCLEOTIDE SEQUENCE [LARGE SCALE GENOMIC DNA]</scope>
    <source>
        <strain evidence="22">ATCC 26659 / Pp 5 / PN500</strain>
    </source>
</reference>
<keyword evidence="16" id="KW-1015">Disulfide bond</keyword>
<evidence type="ECO:0000256" key="9">
    <source>
        <dbReference type="ARBA" id="ARBA00022692"/>
    </source>
</evidence>
<evidence type="ECO:0000256" key="12">
    <source>
        <dbReference type="ARBA" id="ARBA00022968"/>
    </source>
</evidence>
<comment type="subcellular location">
    <subcellularLocation>
        <location evidence="2">Endoplasmic reticulum membrane</location>
        <topology evidence="2">Single-pass type II membrane protein</topology>
    </subcellularLocation>
    <subcellularLocation>
        <location evidence="1">Golgi apparatus membrane</location>
        <topology evidence="1">Single-pass type II membrane protein</topology>
    </subcellularLocation>
</comment>
<proteinExistence type="inferred from homology"/>
<keyword evidence="8 21" id="KW-0808">Transferase</keyword>
<dbReference type="InterPro" id="IPR003406">
    <property type="entry name" value="Glyco_trans_14"/>
</dbReference>
<dbReference type="UniPathway" id="UPA00756"/>
<keyword evidence="20" id="KW-0732">Signal</keyword>
<dbReference type="InParanoid" id="D3B3Z6"/>
<protein>
    <recommendedName>
        <fullName evidence="6">protein xylosyltransferase</fullName>
        <ecNumber evidence="6">2.4.2.26</ecNumber>
    </recommendedName>
    <alternativeName>
        <fullName evidence="18">Peptide O-xylosyltransferase</fullName>
    </alternativeName>
</protein>
<dbReference type="GO" id="GO:0005789">
    <property type="term" value="C:endoplasmic reticulum membrane"/>
    <property type="evidence" value="ECO:0007669"/>
    <property type="project" value="UniProtKB-SubCell"/>
</dbReference>
<evidence type="ECO:0000256" key="19">
    <source>
        <dbReference type="ARBA" id="ARBA00047847"/>
    </source>
</evidence>
<dbReference type="UniPathway" id="UPA00755"/>
<organism evidence="21 22">
    <name type="scientific">Heterostelium pallidum (strain ATCC 26659 / Pp 5 / PN500)</name>
    <name type="common">Cellular slime mold</name>
    <name type="synonym">Polysphondylium pallidum</name>
    <dbReference type="NCBI Taxonomy" id="670386"/>
    <lineage>
        <taxon>Eukaryota</taxon>
        <taxon>Amoebozoa</taxon>
        <taxon>Evosea</taxon>
        <taxon>Eumycetozoa</taxon>
        <taxon>Dictyostelia</taxon>
        <taxon>Acytosteliales</taxon>
        <taxon>Acytosteliaceae</taxon>
        <taxon>Heterostelium</taxon>
    </lineage>
</organism>
<evidence type="ECO:0000256" key="7">
    <source>
        <dbReference type="ARBA" id="ARBA00022676"/>
    </source>
</evidence>
<keyword evidence="7" id="KW-0328">Glycosyltransferase</keyword>
<evidence type="ECO:0000256" key="10">
    <source>
        <dbReference type="ARBA" id="ARBA00022723"/>
    </source>
</evidence>
<evidence type="ECO:0000256" key="2">
    <source>
        <dbReference type="ARBA" id="ARBA00004648"/>
    </source>
</evidence>
<evidence type="ECO:0000256" key="14">
    <source>
        <dbReference type="ARBA" id="ARBA00023034"/>
    </source>
</evidence>
<name>D3B3Z6_HETP5</name>
<evidence type="ECO:0000256" key="4">
    <source>
        <dbReference type="ARBA" id="ARBA00005093"/>
    </source>
</evidence>
<keyword evidence="9" id="KW-0812">Transmembrane</keyword>
<dbReference type="GO" id="GO:0030158">
    <property type="term" value="F:protein xylosyltransferase activity"/>
    <property type="evidence" value="ECO:0007669"/>
    <property type="project" value="UniProtKB-EC"/>
</dbReference>
<evidence type="ECO:0000313" key="22">
    <source>
        <dbReference type="Proteomes" id="UP000001396"/>
    </source>
</evidence>
<evidence type="ECO:0000256" key="11">
    <source>
        <dbReference type="ARBA" id="ARBA00022824"/>
    </source>
</evidence>
<feature type="chain" id="PRO_5003042186" description="protein xylosyltransferase" evidence="20">
    <location>
        <begin position="22"/>
        <end position="346"/>
    </location>
</feature>
<dbReference type="EMBL" id="ADBJ01000010">
    <property type="protein sequence ID" value="EFA84044.1"/>
    <property type="molecule type" value="Genomic_DNA"/>
</dbReference>
<keyword evidence="17" id="KW-0325">Glycoprotein</keyword>
<dbReference type="PANTHER" id="PTHR46025:SF3">
    <property type="entry name" value="XYLOSYLTRANSFERASE OXT"/>
    <property type="match status" value="1"/>
</dbReference>
<keyword evidence="13" id="KW-1133">Transmembrane helix</keyword>
<dbReference type="STRING" id="670386.D3B3Z6"/>
<gene>
    <name evidence="21" type="primary">gnt11</name>
    <name evidence="21" type="ORF">PPL_03117</name>
</gene>
<keyword evidence="15" id="KW-0472">Membrane</keyword>
<dbReference type="RefSeq" id="XP_020436161.1">
    <property type="nucleotide sequence ID" value="XM_020574089.1"/>
</dbReference>
<dbReference type="GO" id="GO:0050650">
    <property type="term" value="P:chondroitin sulfate proteoglycan biosynthetic process"/>
    <property type="evidence" value="ECO:0007669"/>
    <property type="project" value="TreeGrafter"/>
</dbReference>
<keyword evidence="11" id="KW-0256">Endoplasmic reticulum</keyword>
<accession>D3B3Z6</accession>
<dbReference type="Proteomes" id="UP000001396">
    <property type="component" value="Unassembled WGS sequence"/>
</dbReference>
<evidence type="ECO:0000256" key="13">
    <source>
        <dbReference type="ARBA" id="ARBA00022989"/>
    </source>
</evidence>